<evidence type="ECO:0000256" key="1">
    <source>
        <dbReference type="ARBA" id="ARBA00022729"/>
    </source>
</evidence>
<dbReference type="Pfam" id="PF13517">
    <property type="entry name" value="FG-GAP_3"/>
    <property type="match status" value="1"/>
</dbReference>
<dbReference type="SUPFAM" id="SSF101908">
    <property type="entry name" value="Putative isomerase YbhE"/>
    <property type="match status" value="1"/>
</dbReference>
<protein>
    <recommendedName>
        <fullName evidence="3">FlgD/Vpr Ig-like domain-containing protein</fullName>
    </recommendedName>
</protein>
<gene>
    <name evidence="4" type="ORF">M2283_002535</name>
</gene>
<dbReference type="SUPFAM" id="SSF69318">
    <property type="entry name" value="Integrin alpha N-terminal domain"/>
    <property type="match status" value="1"/>
</dbReference>
<dbReference type="InterPro" id="IPR028994">
    <property type="entry name" value="Integrin_alpha_N"/>
</dbReference>
<sequence>MTVLGGHLTRPARIALTLAALTALGAGSLTTAGPAAADTTPALVRTDGVWGIDLAGGVLTTVEVAPSGYQFVLNRPVSADGSTVGAYESRGYVDAFAADVHVQRVPCDAGSCVPLRGTGNGDVGYFFVEGGKEYAQVHLSPTTYHSAEEPGVTGGRFVDGTGRYFVYDAASTGKQYVDSTQPYQSQDVRRTRAITAASVWGTRLYTPGSGAGTVTAYDLEQKKTVETLATGAPCTVKELQVVGRWVYWNCGATGAAGVYDRTAKKKITVPSGPALVGDGYLVRHDRTAGKLLLTDFHTGTAAAVREIADLAAGNTADQRRQTWSVDKFGGDIAYVDADHDVHVVQSGVPSQPLAAIESEVAGDYVHAKDLFWNSTWQLSKPAAWTLTVKDHLGRAVHTQTGTGAAVDAEWTGKTDAGTYAYNGAYTWTLTAKATEGSGSYTTSGAFGLNGGLQGFHDQAGYSYGELVTLNSAGGLTLQYTKGKGTFDFKDSASGWPAGTVAVPFGDMGGDRCAEMLVRMPNGELRRYAGKCGGSYAPSSGHTSLGTGWNAYNVLTAPGDLTGDGRTDLLARKTSTGDVYLFANNGAGKLKAGVKIRTWSTYKKIVGAGDLNGDGFGDVLALDKSGTLWRYDGTGAGQVKERVKVFSGWGATYNAVVGVGDITGDGKNDLVVRDTAGNLYRQTGTGKGSFAARVKIATGWKGYKGLF</sequence>
<dbReference type="EMBL" id="JARXVH010000003">
    <property type="protein sequence ID" value="MDH6215252.1"/>
    <property type="molecule type" value="Genomic_DNA"/>
</dbReference>
<dbReference type="Pfam" id="PF13860">
    <property type="entry name" value="FlgD_ig"/>
    <property type="match status" value="1"/>
</dbReference>
<organism evidence="4 5">
    <name type="scientific">Streptomyces pseudovenezuelae</name>
    <dbReference type="NCBI Taxonomy" id="67350"/>
    <lineage>
        <taxon>Bacteria</taxon>
        <taxon>Bacillati</taxon>
        <taxon>Actinomycetota</taxon>
        <taxon>Actinomycetes</taxon>
        <taxon>Kitasatosporales</taxon>
        <taxon>Streptomycetaceae</taxon>
        <taxon>Streptomyces</taxon>
        <taxon>Streptomyces aurantiacus group</taxon>
    </lineage>
</organism>
<accession>A0ABT6LG21</accession>
<feature type="domain" description="FlgD/Vpr Ig-like" evidence="3">
    <location>
        <begin position="375"/>
        <end position="433"/>
    </location>
</feature>
<dbReference type="InterPro" id="IPR025965">
    <property type="entry name" value="FlgD/Vpr_Ig-like"/>
</dbReference>
<feature type="chain" id="PRO_5047020237" description="FlgD/Vpr Ig-like domain-containing protein" evidence="2">
    <location>
        <begin position="38"/>
        <end position="706"/>
    </location>
</feature>
<dbReference type="Gene3D" id="2.60.40.4070">
    <property type="match status" value="1"/>
</dbReference>
<evidence type="ECO:0000259" key="3">
    <source>
        <dbReference type="Pfam" id="PF13860"/>
    </source>
</evidence>
<evidence type="ECO:0000256" key="2">
    <source>
        <dbReference type="SAM" id="SignalP"/>
    </source>
</evidence>
<keyword evidence="1 2" id="KW-0732">Signal</keyword>
<feature type="signal peptide" evidence="2">
    <location>
        <begin position="1"/>
        <end position="37"/>
    </location>
</feature>
<dbReference type="Proteomes" id="UP001160499">
    <property type="component" value="Unassembled WGS sequence"/>
</dbReference>
<reference evidence="4 5" key="1">
    <citation type="submission" date="2023-04" db="EMBL/GenBank/DDBJ databases">
        <title>Forest soil microbial communities from Buena Vista Peninsula, Colon Province, Panama.</title>
        <authorList>
            <person name="Bouskill N."/>
        </authorList>
    </citation>
    <scope>NUCLEOTIDE SEQUENCE [LARGE SCALE GENOMIC DNA]</scope>
    <source>
        <strain evidence="4 5">GGS1</strain>
    </source>
</reference>
<dbReference type="Gene3D" id="2.130.10.130">
    <property type="entry name" value="Integrin alpha, N-terminal"/>
    <property type="match status" value="1"/>
</dbReference>
<proteinExistence type="predicted"/>
<dbReference type="InterPro" id="IPR013517">
    <property type="entry name" value="FG-GAP"/>
</dbReference>
<comment type="caution">
    <text evidence="4">The sequence shown here is derived from an EMBL/GenBank/DDBJ whole genome shotgun (WGS) entry which is preliminary data.</text>
</comment>
<evidence type="ECO:0000313" key="4">
    <source>
        <dbReference type="EMBL" id="MDH6215252.1"/>
    </source>
</evidence>
<evidence type="ECO:0000313" key="5">
    <source>
        <dbReference type="Proteomes" id="UP001160499"/>
    </source>
</evidence>
<keyword evidence="5" id="KW-1185">Reference proteome</keyword>
<dbReference type="PANTHER" id="PTHR44103:SF1">
    <property type="entry name" value="PROPROTEIN CONVERTASE P"/>
    <property type="match status" value="1"/>
</dbReference>
<dbReference type="PANTHER" id="PTHR44103">
    <property type="entry name" value="PROPROTEIN CONVERTASE P"/>
    <property type="match status" value="1"/>
</dbReference>
<name>A0ABT6LG21_9ACTN</name>